<name>A0A3B0X940_9ZZZZ</name>
<proteinExistence type="predicted"/>
<reference evidence="1" key="1">
    <citation type="submission" date="2018-06" db="EMBL/GenBank/DDBJ databases">
        <authorList>
            <person name="Zhirakovskaya E."/>
        </authorList>
    </citation>
    <scope>NUCLEOTIDE SEQUENCE</scope>
</reference>
<evidence type="ECO:0000313" key="1">
    <source>
        <dbReference type="EMBL" id="VAW53336.1"/>
    </source>
</evidence>
<organism evidence="1">
    <name type="scientific">hydrothermal vent metagenome</name>
    <dbReference type="NCBI Taxonomy" id="652676"/>
    <lineage>
        <taxon>unclassified sequences</taxon>
        <taxon>metagenomes</taxon>
        <taxon>ecological metagenomes</taxon>
    </lineage>
</organism>
<gene>
    <name evidence="1" type="ORF">MNBD_GAMMA06-379</name>
</gene>
<protein>
    <submittedName>
        <fullName evidence="1">Uncharacterized protein</fullName>
    </submittedName>
</protein>
<dbReference type="EMBL" id="UOFD01000061">
    <property type="protein sequence ID" value="VAW53336.1"/>
    <property type="molecule type" value="Genomic_DNA"/>
</dbReference>
<dbReference type="AlphaFoldDB" id="A0A3B0X940"/>
<sequence>MFQPRVDDDAKRKQNIDGINHSLLPLTKSIIDDIKAEKQGLYPHPEKSLTSNSTAISLGYIQYTIKNKIGERLEISEFSLVSCNSIKMTENYQRLKSLVNAAGYNIQLKEINVNGDGVEVYEKLDEHSDNLERYFVIHVSGW</sequence>
<accession>A0A3B0X940</accession>